<evidence type="ECO:0000256" key="1">
    <source>
        <dbReference type="SAM" id="Phobius"/>
    </source>
</evidence>
<evidence type="ECO:0000313" key="2">
    <source>
        <dbReference type="EMBL" id="ADI29007.1"/>
    </source>
</evidence>
<dbReference type="InterPro" id="IPR047814">
    <property type="entry name" value="TfpX/TfpZ-like"/>
</dbReference>
<evidence type="ECO:0000313" key="3">
    <source>
        <dbReference type="Proteomes" id="UP000000383"/>
    </source>
</evidence>
<accession>D7DN68</accession>
<keyword evidence="1" id="KW-1133">Transmembrane helix</keyword>
<feature type="transmembrane region" description="Helical" evidence="1">
    <location>
        <begin position="74"/>
        <end position="93"/>
    </location>
</feature>
<gene>
    <name evidence="2" type="ordered locus">M301_0623</name>
</gene>
<dbReference type="RefSeq" id="WP_013147323.1">
    <property type="nucleotide sequence ID" value="NC_014207.1"/>
</dbReference>
<dbReference type="Proteomes" id="UP000000383">
    <property type="component" value="Chromosome"/>
</dbReference>
<dbReference type="OrthoDB" id="8613597at2"/>
<feature type="transmembrane region" description="Helical" evidence="1">
    <location>
        <begin position="43"/>
        <end position="62"/>
    </location>
</feature>
<reference evidence="2 3" key="2">
    <citation type="journal article" date="2011" name="J. Bacteriol.">
        <title>Genomes of three methylotrophs from a single niche uncover genetic and metabolic divergence of Methylophilaceae.</title>
        <authorList>
            <person name="Lapidus A."/>
            <person name="Clum A."/>
            <person name="Labutti K."/>
            <person name="Kaluzhnaya M.G."/>
            <person name="Lim S."/>
            <person name="Beck D.A."/>
            <person name="Glavina Del Rio T."/>
            <person name="Nolan M."/>
            <person name="Mavromatis K."/>
            <person name="Huntemann M."/>
            <person name="Lucas S."/>
            <person name="Lidstrom M.E."/>
            <person name="Ivanova N."/>
            <person name="Chistoserdova L."/>
        </authorList>
    </citation>
    <scope>NUCLEOTIDE SEQUENCE [LARGE SCALE GENOMIC DNA]</scope>
    <source>
        <strain evidence="2 3">301</strain>
    </source>
</reference>
<dbReference type="KEGG" id="meh:M301_0623"/>
<dbReference type="NCBIfam" id="NF041437">
    <property type="entry name" value="TfpZ"/>
    <property type="match status" value="1"/>
</dbReference>
<dbReference type="HOGENOM" id="CLU_091377_1_0_4"/>
<keyword evidence="1" id="KW-0812">Transmembrane</keyword>
<name>D7DN68_METV0</name>
<dbReference type="eggNOG" id="ENOG502Z8WP">
    <property type="taxonomic scope" value="Bacteria"/>
</dbReference>
<dbReference type="AlphaFoldDB" id="D7DN68"/>
<protein>
    <submittedName>
        <fullName evidence="2">FimB</fullName>
    </submittedName>
</protein>
<keyword evidence="1" id="KW-0472">Membrane</keyword>
<proteinExistence type="predicted"/>
<organism evidence="2 3">
    <name type="scientific">Methylotenera versatilis (strain 301)</name>
    <dbReference type="NCBI Taxonomy" id="666681"/>
    <lineage>
        <taxon>Bacteria</taxon>
        <taxon>Pseudomonadati</taxon>
        <taxon>Pseudomonadota</taxon>
        <taxon>Betaproteobacteria</taxon>
        <taxon>Nitrosomonadales</taxon>
        <taxon>Methylophilaceae</taxon>
        <taxon>Methylotenera</taxon>
    </lineage>
</organism>
<keyword evidence="3" id="KW-1185">Reference proteome</keyword>
<sequence>MTRFKAAGIHLLISFSIVALVLTAMYFLWYPGAYFTLLGGKKLIALIGFVDVFLGPLLTLIVFKIGKKTLKFDLLCIGIVQVLALSYGVSVMFDSRPVFTVFNKDQFQIAAAVDITPEELTKAKVPKWRKLSITGPVLVAIGIPDKKDRKETMFAKVASANAFRYPRLYDQYNNHIDQVIKSGKPLEHLGSKSAQNKTEIDKFIIEVDRPESDFLFLPISSVLANMSVIVDKKTGELIKIIDAKEK</sequence>
<reference evidence="3" key="1">
    <citation type="submission" date="2010-05" db="EMBL/GenBank/DDBJ databases">
        <title>Complete sequence of Methylotenera sp. 301.</title>
        <authorList>
            <person name="Lucas S."/>
            <person name="Copeland A."/>
            <person name="Lapidus A."/>
            <person name="Cheng J.-F."/>
            <person name="Bruce D."/>
            <person name="Goodwin L."/>
            <person name="Pitluck S."/>
            <person name="Clum A."/>
            <person name="Land M."/>
            <person name="Hauser L."/>
            <person name="Kyrpides N."/>
            <person name="Ivanova N."/>
            <person name="Chistoservova L."/>
            <person name="Kalyuzhnaya M."/>
            <person name="Woyke T."/>
        </authorList>
    </citation>
    <scope>NUCLEOTIDE SEQUENCE [LARGE SCALE GENOMIC DNA]</scope>
    <source>
        <strain evidence="3">301</strain>
    </source>
</reference>
<dbReference type="EMBL" id="CP002056">
    <property type="protein sequence ID" value="ADI29007.1"/>
    <property type="molecule type" value="Genomic_DNA"/>
</dbReference>
<feature type="transmembrane region" description="Helical" evidence="1">
    <location>
        <begin position="12"/>
        <end position="31"/>
    </location>
</feature>